<dbReference type="Proteomes" id="UP000015834">
    <property type="component" value="Unassembled WGS sequence"/>
</dbReference>
<comment type="caution">
    <text evidence="1">The sequence shown here is derived from an EMBL/GenBank/DDBJ whole genome shotgun (WGS) entry which is preliminary data.</text>
</comment>
<organism evidence="1 2">
    <name type="scientific">Helicobacter pylori PZ5056</name>
    <dbReference type="NCBI Taxonomy" id="1337393"/>
    <lineage>
        <taxon>Bacteria</taxon>
        <taxon>Pseudomonadati</taxon>
        <taxon>Campylobacterota</taxon>
        <taxon>Epsilonproteobacteria</taxon>
        <taxon>Campylobacterales</taxon>
        <taxon>Helicobacteraceae</taxon>
        <taxon>Helicobacter</taxon>
    </lineage>
</organism>
<dbReference type="PATRIC" id="fig|1337393.3.peg.882"/>
<dbReference type="EMBL" id="ASYU01000189">
    <property type="protein sequence ID" value="EQD96836.1"/>
    <property type="molecule type" value="Genomic_DNA"/>
</dbReference>
<sequence>MKSFFFFCHLEKILEFLHFLRVCLGGIGKSF</sequence>
<name>T2SVU8_HELPX</name>
<gene>
    <name evidence="1" type="ORF">L933_02845</name>
</gene>
<protein>
    <submittedName>
        <fullName evidence="1">Uncharacterized protein</fullName>
    </submittedName>
</protein>
<evidence type="ECO:0000313" key="1">
    <source>
        <dbReference type="EMBL" id="EQD96836.1"/>
    </source>
</evidence>
<accession>T2SVU8</accession>
<proteinExistence type="predicted"/>
<dbReference type="AlphaFoldDB" id="T2SVU8"/>
<reference evidence="1 2" key="1">
    <citation type="journal article" date="2013" name="Genome Announc.">
        <title>Draft Genome Sequences of Helicobacter pylori Strains Isolated from Regions of Low and High Gastric Cancer Risk in Colombia.</title>
        <authorList>
            <person name="Sheh A."/>
            <person name="Piazuelo M.B."/>
            <person name="Wilson K.T."/>
            <person name="Correa P."/>
            <person name="Fox J.G."/>
        </authorList>
    </citation>
    <scope>NUCLEOTIDE SEQUENCE [LARGE SCALE GENOMIC DNA]</scope>
    <source>
        <strain evidence="1 2">PZ5056</strain>
    </source>
</reference>
<evidence type="ECO:0000313" key="2">
    <source>
        <dbReference type="Proteomes" id="UP000015834"/>
    </source>
</evidence>